<dbReference type="Proteomes" id="UP000010480">
    <property type="component" value="Chromosome"/>
</dbReference>
<dbReference type="HOGENOM" id="CLU_1537539_0_0_3"/>
<gene>
    <name evidence="2" type="ordered locus">Cyan10605_2831</name>
</gene>
<protein>
    <submittedName>
        <fullName evidence="2">Uncharacterized protein</fullName>
    </submittedName>
</protein>
<evidence type="ECO:0000313" key="3">
    <source>
        <dbReference type="Proteomes" id="UP000010480"/>
    </source>
</evidence>
<keyword evidence="3" id="KW-1185">Reference proteome</keyword>
<dbReference type="KEGG" id="can:Cyan10605_2831"/>
<name>K9Z935_CYAAP</name>
<organism evidence="2 3">
    <name type="scientific">Cyanobacterium aponinum (strain PCC 10605)</name>
    <dbReference type="NCBI Taxonomy" id="755178"/>
    <lineage>
        <taxon>Bacteria</taxon>
        <taxon>Bacillati</taxon>
        <taxon>Cyanobacteriota</taxon>
        <taxon>Cyanophyceae</taxon>
        <taxon>Oscillatoriophycideae</taxon>
        <taxon>Chroococcales</taxon>
        <taxon>Geminocystaceae</taxon>
        <taxon>Cyanobacterium</taxon>
    </lineage>
</organism>
<sequence length="174" mass="20641">MNNFTQSIIILNRRKKQVSEELEEAKSKLLMWSKRVNLSLENNRFDLLKEASLQENLYIDKVKSLESQLSQLSTEIDKTEQKQSRSILPNFQPTLPLSDFEKMEREINDNDHLSQKEELDIEEEIKLIKNYLKYATNALEKLESKVLKNNKNQDIFDIANIDDELEELRKQLRE</sequence>
<keyword evidence="1" id="KW-0175">Coiled coil</keyword>
<dbReference type="OrthoDB" id="10003074at2"/>
<evidence type="ECO:0000256" key="1">
    <source>
        <dbReference type="SAM" id="Coils"/>
    </source>
</evidence>
<dbReference type="EMBL" id="CP003947">
    <property type="protein sequence ID" value="AFZ54898.1"/>
    <property type="molecule type" value="Genomic_DNA"/>
</dbReference>
<dbReference type="RefSeq" id="WP_015220620.1">
    <property type="nucleotide sequence ID" value="NC_019776.1"/>
</dbReference>
<feature type="coiled-coil region" evidence="1">
    <location>
        <begin position="8"/>
        <end position="35"/>
    </location>
</feature>
<dbReference type="AlphaFoldDB" id="K9Z935"/>
<evidence type="ECO:0000313" key="2">
    <source>
        <dbReference type="EMBL" id="AFZ54898.1"/>
    </source>
</evidence>
<reference evidence="3" key="1">
    <citation type="journal article" date="2013" name="Proc. Natl. Acad. Sci. U.S.A.">
        <title>Improving the coverage of the cyanobacterial phylum using diversity-driven genome sequencing.</title>
        <authorList>
            <person name="Shih P.M."/>
            <person name="Wu D."/>
            <person name="Latifi A."/>
            <person name="Axen S.D."/>
            <person name="Fewer D.P."/>
            <person name="Talla E."/>
            <person name="Calteau A."/>
            <person name="Cai F."/>
            <person name="Tandeau de Marsac N."/>
            <person name="Rippka R."/>
            <person name="Herdman M."/>
            <person name="Sivonen K."/>
            <person name="Coursin T."/>
            <person name="Laurent T."/>
            <person name="Goodwin L."/>
            <person name="Nolan M."/>
            <person name="Davenport K.W."/>
            <person name="Han C.S."/>
            <person name="Rubin E.M."/>
            <person name="Eisen J.A."/>
            <person name="Woyke T."/>
            <person name="Gugger M."/>
            <person name="Kerfeld C.A."/>
        </authorList>
    </citation>
    <scope>NUCLEOTIDE SEQUENCE [LARGE SCALE GENOMIC DNA]</scope>
    <source>
        <strain evidence="3">PCC 10605</strain>
    </source>
</reference>
<dbReference type="STRING" id="755178.Cyan10605_2831"/>
<accession>K9Z935</accession>
<proteinExistence type="predicted"/>